<dbReference type="AlphaFoldDB" id="A0AAE1BND0"/>
<evidence type="ECO:0000313" key="2">
    <source>
        <dbReference type="Proteomes" id="UP001286313"/>
    </source>
</evidence>
<proteinExistence type="predicted"/>
<comment type="caution">
    <text evidence="1">The sequence shown here is derived from an EMBL/GenBank/DDBJ whole genome shotgun (WGS) entry which is preliminary data.</text>
</comment>
<name>A0AAE1BND0_PETCI</name>
<dbReference type="Proteomes" id="UP001286313">
    <property type="component" value="Unassembled WGS sequence"/>
</dbReference>
<reference evidence="1" key="1">
    <citation type="submission" date="2023-10" db="EMBL/GenBank/DDBJ databases">
        <title>Genome assemblies of two species of porcelain crab, Petrolisthes cinctipes and Petrolisthes manimaculis (Anomura: Porcellanidae).</title>
        <authorList>
            <person name="Angst P."/>
        </authorList>
    </citation>
    <scope>NUCLEOTIDE SEQUENCE</scope>
    <source>
        <strain evidence="1">PB745_01</strain>
        <tissue evidence="1">Gill</tissue>
    </source>
</reference>
<organism evidence="1 2">
    <name type="scientific">Petrolisthes cinctipes</name>
    <name type="common">Flat porcelain crab</name>
    <dbReference type="NCBI Taxonomy" id="88211"/>
    <lineage>
        <taxon>Eukaryota</taxon>
        <taxon>Metazoa</taxon>
        <taxon>Ecdysozoa</taxon>
        <taxon>Arthropoda</taxon>
        <taxon>Crustacea</taxon>
        <taxon>Multicrustacea</taxon>
        <taxon>Malacostraca</taxon>
        <taxon>Eumalacostraca</taxon>
        <taxon>Eucarida</taxon>
        <taxon>Decapoda</taxon>
        <taxon>Pleocyemata</taxon>
        <taxon>Anomura</taxon>
        <taxon>Galatheoidea</taxon>
        <taxon>Porcellanidae</taxon>
        <taxon>Petrolisthes</taxon>
    </lineage>
</organism>
<accession>A0AAE1BND0</accession>
<sequence>MKQWNEEGEGVVRRGEGRREVCRNREWEREWLWGVGEGVDVFRERGREGVWAGRGGGKVCGQREREEYGQGEREWMLGVGEGVDVRSRRGKWESEGMCAGREGGKVSGQGKREGRCVGRERGRSVDRGVVRVGTGGEGGLCGYWEKDGMREVINSHPMNNTLLCVGGGDGGPEEGSD</sequence>
<evidence type="ECO:0000313" key="1">
    <source>
        <dbReference type="EMBL" id="KAK3853881.1"/>
    </source>
</evidence>
<protein>
    <submittedName>
        <fullName evidence="1">Uncharacterized protein</fullName>
    </submittedName>
</protein>
<keyword evidence="2" id="KW-1185">Reference proteome</keyword>
<gene>
    <name evidence="1" type="ORF">Pcinc_039599</name>
</gene>
<dbReference type="EMBL" id="JAWQEG010006787">
    <property type="protein sequence ID" value="KAK3853881.1"/>
    <property type="molecule type" value="Genomic_DNA"/>
</dbReference>